<keyword evidence="2" id="KW-1185">Reference proteome</keyword>
<name>A0AAD7MAY7_MYCRO</name>
<organism evidence="1 2">
    <name type="scientific">Mycena rosella</name>
    <name type="common">Pink bonnet</name>
    <name type="synonym">Agaricus rosellus</name>
    <dbReference type="NCBI Taxonomy" id="1033263"/>
    <lineage>
        <taxon>Eukaryota</taxon>
        <taxon>Fungi</taxon>
        <taxon>Dikarya</taxon>
        <taxon>Basidiomycota</taxon>
        <taxon>Agaricomycotina</taxon>
        <taxon>Agaricomycetes</taxon>
        <taxon>Agaricomycetidae</taxon>
        <taxon>Agaricales</taxon>
        <taxon>Marasmiineae</taxon>
        <taxon>Mycenaceae</taxon>
        <taxon>Mycena</taxon>
    </lineage>
</organism>
<dbReference type="Proteomes" id="UP001221757">
    <property type="component" value="Unassembled WGS sequence"/>
</dbReference>
<comment type="caution">
    <text evidence="1">The sequence shown here is derived from an EMBL/GenBank/DDBJ whole genome shotgun (WGS) entry which is preliminary data.</text>
</comment>
<proteinExistence type="predicted"/>
<reference evidence="1" key="1">
    <citation type="submission" date="2023-03" db="EMBL/GenBank/DDBJ databases">
        <title>Massive genome expansion in bonnet fungi (Mycena s.s.) driven by repeated elements and novel gene families across ecological guilds.</title>
        <authorList>
            <consortium name="Lawrence Berkeley National Laboratory"/>
            <person name="Harder C.B."/>
            <person name="Miyauchi S."/>
            <person name="Viragh M."/>
            <person name="Kuo A."/>
            <person name="Thoen E."/>
            <person name="Andreopoulos B."/>
            <person name="Lu D."/>
            <person name="Skrede I."/>
            <person name="Drula E."/>
            <person name="Henrissat B."/>
            <person name="Morin E."/>
            <person name="Kohler A."/>
            <person name="Barry K."/>
            <person name="LaButti K."/>
            <person name="Morin E."/>
            <person name="Salamov A."/>
            <person name="Lipzen A."/>
            <person name="Mereny Z."/>
            <person name="Hegedus B."/>
            <person name="Baldrian P."/>
            <person name="Stursova M."/>
            <person name="Weitz H."/>
            <person name="Taylor A."/>
            <person name="Grigoriev I.V."/>
            <person name="Nagy L.G."/>
            <person name="Martin F."/>
            <person name="Kauserud H."/>
        </authorList>
    </citation>
    <scope>NUCLEOTIDE SEQUENCE</scope>
    <source>
        <strain evidence="1">CBHHK067</strain>
    </source>
</reference>
<gene>
    <name evidence="1" type="ORF">B0H17DRAFT_454514</name>
</gene>
<evidence type="ECO:0000313" key="2">
    <source>
        <dbReference type="Proteomes" id="UP001221757"/>
    </source>
</evidence>
<evidence type="ECO:0000313" key="1">
    <source>
        <dbReference type="EMBL" id="KAJ7708325.1"/>
    </source>
</evidence>
<protein>
    <submittedName>
        <fullName evidence="1">Uncharacterized protein</fullName>
    </submittedName>
</protein>
<accession>A0AAD7MAY7</accession>
<dbReference type="AlphaFoldDB" id="A0AAD7MAY7"/>
<sequence length="143" mass="15338">MCLASHFGREPCFTSSWWASCTSKALRTEIFTPAMSFGTAVTFAPALDRVPHLKDSSSAELVVWLSLTLAYLAPELDSGCPFDSFPADVLSLASLFSFLNPPAEVPAAYQALIADMTSLILGARPTAHAAFGRLKELNDQLPA</sequence>
<dbReference type="EMBL" id="JARKIE010000004">
    <property type="protein sequence ID" value="KAJ7708325.1"/>
    <property type="molecule type" value="Genomic_DNA"/>
</dbReference>